<dbReference type="InterPro" id="IPR042283">
    <property type="entry name" value="GpdQ_catalytic"/>
</dbReference>
<reference evidence="6 7" key="1">
    <citation type="submission" date="2019-07" db="EMBL/GenBank/DDBJ databases">
        <title>Sphingomonas AE3 Genome sequencing and assembly.</title>
        <authorList>
            <person name="Kim H."/>
        </authorList>
    </citation>
    <scope>NUCLEOTIDE SEQUENCE [LARGE SCALE GENOMIC DNA]</scope>
    <source>
        <strain evidence="6 7">AE3</strain>
    </source>
</reference>
<dbReference type="GO" id="GO:0046872">
    <property type="term" value="F:metal ion binding"/>
    <property type="evidence" value="ECO:0007669"/>
    <property type="project" value="UniProtKB-KW"/>
</dbReference>
<dbReference type="Gene3D" id="3.60.21.40">
    <property type="entry name" value="GpdQ, catalytic alpha/beta sandwich domain"/>
    <property type="match status" value="1"/>
</dbReference>
<keyword evidence="7" id="KW-1185">Reference proteome</keyword>
<dbReference type="SUPFAM" id="SSF56300">
    <property type="entry name" value="Metallo-dependent phosphatases"/>
    <property type="match status" value="1"/>
</dbReference>
<accession>A0A516IUL8</accession>
<dbReference type="Pfam" id="PF00149">
    <property type="entry name" value="Metallophos"/>
    <property type="match status" value="1"/>
</dbReference>
<sequence>MLVAQVTDLHIGFDRDNPHELNVRRLNMVIDQLNAMRPKPSMLLVTGDLVENGDDLDAYRHMRSLVARWEGPILWAIGNHDSREAFLEVTPGMPTDEHGFVQYEADHGGVRWIILDTLDPGRHGGMLCDERANWLDLRLQERTDVPTVIVLHHPPVDTGIDWMSALSCEEWVQRLEAVVKPATQVVGMIAGHVHRPIATSFAGKPLAICSSTAPWVALQLEDIDPRRPDGRPLILGDAPAYALHYWNGERLLTHFDVAGPRHVMASYDDNLQPMIRDFIAERGTG</sequence>
<keyword evidence="3" id="KW-0408">Iron</keyword>
<name>A0A516IUL8_9SPHN</name>
<dbReference type="InterPro" id="IPR042281">
    <property type="entry name" value="GpdQ_beta-strand"/>
</dbReference>
<dbReference type="InterPro" id="IPR004843">
    <property type="entry name" value="Calcineurin-like_PHP"/>
</dbReference>
<evidence type="ECO:0000313" key="7">
    <source>
        <dbReference type="Proteomes" id="UP000321857"/>
    </source>
</evidence>
<proteinExistence type="inferred from homology"/>
<evidence type="ECO:0000256" key="4">
    <source>
        <dbReference type="ARBA" id="ARBA00025742"/>
    </source>
</evidence>
<feature type="domain" description="Calcineurin-like phosphoesterase" evidence="5">
    <location>
        <begin position="1"/>
        <end position="196"/>
    </location>
</feature>
<dbReference type="PANTHER" id="PTHR42988">
    <property type="entry name" value="PHOSPHOHYDROLASE"/>
    <property type="match status" value="1"/>
</dbReference>
<dbReference type="AlphaFoldDB" id="A0A516IUL8"/>
<dbReference type="InterPro" id="IPR026575">
    <property type="entry name" value="GpdQ/CpdA-like"/>
</dbReference>
<dbReference type="InterPro" id="IPR029052">
    <property type="entry name" value="Metallo-depent_PP-like"/>
</dbReference>
<keyword evidence="1" id="KW-0479">Metal-binding</keyword>
<organism evidence="6 7">
    <name type="scientific">Sphingomonas xanthus</name>
    <dbReference type="NCBI Taxonomy" id="2594473"/>
    <lineage>
        <taxon>Bacteria</taxon>
        <taxon>Pseudomonadati</taxon>
        <taxon>Pseudomonadota</taxon>
        <taxon>Alphaproteobacteria</taxon>
        <taxon>Sphingomonadales</taxon>
        <taxon>Sphingomonadaceae</taxon>
        <taxon>Sphingomonas</taxon>
    </lineage>
</organism>
<dbReference type="KEGG" id="sxa:FMM02_08035"/>
<dbReference type="Gene3D" id="3.30.750.180">
    <property type="entry name" value="GpdQ, beta-strand dimerisation domain"/>
    <property type="match status" value="1"/>
</dbReference>
<dbReference type="GO" id="GO:0004112">
    <property type="term" value="F:cyclic-nucleotide phosphodiesterase activity"/>
    <property type="evidence" value="ECO:0007669"/>
    <property type="project" value="InterPro"/>
</dbReference>
<evidence type="ECO:0000313" key="6">
    <source>
        <dbReference type="EMBL" id="QDP20581.1"/>
    </source>
</evidence>
<dbReference type="EMBL" id="CP041659">
    <property type="protein sequence ID" value="QDP20581.1"/>
    <property type="molecule type" value="Genomic_DNA"/>
</dbReference>
<gene>
    <name evidence="6" type="ORF">FMM02_08035</name>
</gene>
<evidence type="ECO:0000256" key="2">
    <source>
        <dbReference type="ARBA" id="ARBA00022801"/>
    </source>
</evidence>
<dbReference type="OrthoDB" id="651281at2"/>
<protein>
    <submittedName>
        <fullName evidence="6">Phosphodiesterase</fullName>
    </submittedName>
</protein>
<evidence type="ECO:0000256" key="3">
    <source>
        <dbReference type="ARBA" id="ARBA00023004"/>
    </source>
</evidence>
<dbReference type="Proteomes" id="UP000321857">
    <property type="component" value="Chromosome"/>
</dbReference>
<keyword evidence="2" id="KW-0378">Hydrolase</keyword>
<evidence type="ECO:0000256" key="1">
    <source>
        <dbReference type="ARBA" id="ARBA00022723"/>
    </source>
</evidence>
<evidence type="ECO:0000259" key="5">
    <source>
        <dbReference type="Pfam" id="PF00149"/>
    </source>
</evidence>
<dbReference type="InterPro" id="IPR050884">
    <property type="entry name" value="CNP_phosphodiesterase-III"/>
</dbReference>
<comment type="similarity">
    <text evidence="4">Belongs to the cyclic nucleotide phosphodiesterase class-III family.</text>
</comment>
<dbReference type="CDD" id="cd07402">
    <property type="entry name" value="MPP_GpdQ"/>
    <property type="match status" value="1"/>
</dbReference>
<dbReference type="PANTHER" id="PTHR42988:SF2">
    <property type="entry name" value="CYCLIC NUCLEOTIDE PHOSPHODIESTERASE CBUA0032-RELATED"/>
    <property type="match status" value="1"/>
</dbReference>